<evidence type="ECO:0000256" key="5">
    <source>
        <dbReference type="ARBA" id="ARBA00022777"/>
    </source>
</evidence>
<dbReference type="PROSITE" id="PS50011">
    <property type="entry name" value="PROTEIN_KINASE_DOM"/>
    <property type="match status" value="1"/>
</dbReference>
<dbReference type="AlphaFoldDB" id="A0A371NZX2"/>
<dbReference type="SMART" id="SM00220">
    <property type="entry name" value="S_TKc"/>
    <property type="match status" value="1"/>
</dbReference>
<reference evidence="12 13" key="1">
    <citation type="submission" date="2018-08" db="EMBL/GenBank/DDBJ databases">
        <title>Paenibacillus sp. M4BSY-1, whole genome shotgun sequence.</title>
        <authorList>
            <person name="Tuo L."/>
        </authorList>
    </citation>
    <scope>NUCLEOTIDE SEQUENCE [LARGE SCALE GENOMIC DNA]</scope>
    <source>
        <strain evidence="12 13">M4BSY-1</strain>
    </source>
</reference>
<dbReference type="Proteomes" id="UP000261905">
    <property type="component" value="Unassembled WGS sequence"/>
</dbReference>
<dbReference type="GO" id="GO:0005524">
    <property type="term" value="F:ATP binding"/>
    <property type="evidence" value="ECO:0007669"/>
    <property type="project" value="UniProtKB-UniRule"/>
</dbReference>
<keyword evidence="5 12" id="KW-0418">Kinase</keyword>
<evidence type="ECO:0000256" key="9">
    <source>
        <dbReference type="PROSITE-ProRule" id="PRU10141"/>
    </source>
</evidence>
<evidence type="ECO:0000256" key="7">
    <source>
        <dbReference type="ARBA" id="ARBA00047899"/>
    </source>
</evidence>
<name>A0A371NZX2_9BACL</name>
<dbReference type="PROSITE" id="PS00107">
    <property type="entry name" value="PROTEIN_KINASE_ATP"/>
    <property type="match status" value="1"/>
</dbReference>
<proteinExistence type="predicted"/>
<dbReference type="InterPro" id="IPR050236">
    <property type="entry name" value="Ser_Thr_kinase_AGC"/>
</dbReference>
<dbReference type="InterPro" id="IPR000719">
    <property type="entry name" value="Prot_kinase_dom"/>
</dbReference>
<keyword evidence="6 9" id="KW-0067">ATP-binding</keyword>
<comment type="catalytic activity">
    <reaction evidence="7">
        <text>L-threonyl-[protein] + ATP = O-phospho-L-threonyl-[protein] + ADP + H(+)</text>
        <dbReference type="Rhea" id="RHEA:46608"/>
        <dbReference type="Rhea" id="RHEA-COMP:11060"/>
        <dbReference type="Rhea" id="RHEA-COMP:11605"/>
        <dbReference type="ChEBI" id="CHEBI:15378"/>
        <dbReference type="ChEBI" id="CHEBI:30013"/>
        <dbReference type="ChEBI" id="CHEBI:30616"/>
        <dbReference type="ChEBI" id="CHEBI:61977"/>
        <dbReference type="ChEBI" id="CHEBI:456216"/>
        <dbReference type="EC" id="2.7.11.1"/>
    </reaction>
</comment>
<evidence type="ECO:0000313" key="12">
    <source>
        <dbReference type="EMBL" id="REK69242.1"/>
    </source>
</evidence>
<dbReference type="InterPro" id="IPR017441">
    <property type="entry name" value="Protein_kinase_ATP_BS"/>
</dbReference>
<keyword evidence="13" id="KW-1185">Reference proteome</keyword>
<keyword evidence="2 12" id="KW-0723">Serine/threonine-protein kinase</keyword>
<protein>
    <recommendedName>
        <fullName evidence="1">non-specific serine/threonine protein kinase</fullName>
        <ecNumber evidence="1">2.7.11.1</ecNumber>
    </recommendedName>
</protein>
<dbReference type="EC" id="2.7.11.1" evidence="1"/>
<dbReference type="GO" id="GO:0004674">
    <property type="term" value="F:protein serine/threonine kinase activity"/>
    <property type="evidence" value="ECO:0007669"/>
    <property type="project" value="UniProtKB-KW"/>
</dbReference>
<dbReference type="RefSeq" id="WP_116050118.1">
    <property type="nucleotide sequence ID" value="NZ_QUBQ01000009.1"/>
</dbReference>
<evidence type="ECO:0000256" key="2">
    <source>
        <dbReference type="ARBA" id="ARBA00022527"/>
    </source>
</evidence>
<feature type="domain" description="Protein kinase" evidence="11">
    <location>
        <begin position="24"/>
        <end position="309"/>
    </location>
</feature>
<evidence type="ECO:0000256" key="6">
    <source>
        <dbReference type="ARBA" id="ARBA00022840"/>
    </source>
</evidence>
<keyword evidence="10" id="KW-1133">Transmembrane helix</keyword>
<keyword evidence="10" id="KW-0472">Membrane</keyword>
<evidence type="ECO:0000256" key="1">
    <source>
        <dbReference type="ARBA" id="ARBA00012513"/>
    </source>
</evidence>
<comment type="caution">
    <text evidence="12">The sequence shown here is derived from an EMBL/GenBank/DDBJ whole genome shotgun (WGS) entry which is preliminary data.</text>
</comment>
<dbReference type="PANTHER" id="PTHR24356">
    <property type="entry name" value="SERINE/THREONINE-PROTEIN KINASE"/>
    <property type="match status" value="1"/>
</dbReference>
<evidence type="ECO:0000259" key="11">
    <source>
        <dbReference type="PROSITE" id="PS50011"/>
    </source>
</evidence>
<evidence type="ECO:0000256" key="4">
    <source>
        <dbReference type="ARBA" id="ARBA00022741"/>
    </source>
</evidence>
<dbReference type="SUPFAM" id="SSF56112">
    <property type="entry name" value="Protein kinase-like (PK-like)"/>
    <property type="match status" value="1"/>
</dbReference>
<dbReference type="Pfam" id="PF00069">
    <property type="entry name" value="Pkinase"/>
    <property type="match status" value="1"/>
</dbReference>
<evidence type="ECO:0000256" key="8">
    <source>
        <dbReference type="ARBA" id="ARBA00048679"/>
    </source>
</evidence>
<comment type="catalytic activity">
    <reaction evidence="8">
        <text>L-seryl-[protein] + ATP = O-phospho-L-seryl-[protein] + ADP + H(+)</text>
        <dbReference type="Rhea" id="RHEA:17989"/>
        <dbReference type="Rhea" id="RHEA-COMP:9863"/>
        <dbReference type="Rhea" id="RHEA-COMP:11604"/>
        <dbReference type="ChEBI" id="CHEBI:15378"/>
        <dbReference type="ChEBI" id="CHEBI:29999"/>
        <dbReference type="ChEBI" id="CHEBI:30616"/>
        <dbReference type="ChEBI" id="CHEBI:83421"/>
        <dbReference type="ChEBI" id="CHEBI:456216"/>
        <dbReference type="EC" id="2.7.11.1"/>
    </reaction>
</comment>
<keyword evidence="4 9" id="KW-0547">Nucleotide-binding</keyword>
<accession>A0A371NZX2</accession>
<dbReference type="Gene3D" id="1.10.510.10">
    <property type="entry name" value="Transferase(Phosphotransferase) domain 1"/>
    <property type="match status" value="1"/>
</dbReference>
<feature type="binding site" evidence="9">
    <location>
        <position position="51"/>
    </location>
    <ligand>
        <name>ATP</name>
        <dbReference type="ChEBI" id="CHEBI:30616"/>
    </ligand>
</feature>
<evidence type="ECO:0000256" key="3">
    <source>
        <dbReference type="ARBA" id="ARBA00022679"/>
    </source>
</evidence>
<keyword evidence="3" id="KW-0808">Transferase</keyword>
<feature type="transmembrane region" description="Helical" evidence="10">
    <location>
        <begin position="282"/>
        <end position="304"/>
    </location>
</feature>
<evidence type="ECO:0000313" key="13">
    <source>
        <dbReference type="Proteomes" id="UP000261905"/>
    </source>
</evidence>
<dbReference type="EMBL" id="QUBQ01000009">
    <property type="protein sequence ID" value="REK69242.1"/>
    <property type="molecule type" value="Genomic_DNA"/>
</dbReference>
<organism evidence="12 13">
    <name type="scientific">Paenibacillus paeoniae</name>
    <dbReference type="NCBI Taxonomy" id="2292705"/>
    <lineage>
        <taxon>Bacteria</taxon>
        <taxon>Bacillati</taxon>
        <taxon>Bacillota</taxon>
        <taxon>Bacilli</taxon>
        <taxon>Bacillales</taxon>
        <taxon>Paenibacillaceae</taxon>
        <taxon>Paenibacillus</taxon>
    </lineage>
</organism>
<dbReference type="InterPro" id="IPR011009">
    <property type="entry name" value="Kinase-like_dom_sf"/>
</dbReference>
<evidence type="ECO:0000256" key="10">
    <source>
        <dbReference type="SAM" id="Phobius"/>
    </source>
</evidence>
<sequence>MTTSFKLELRRGSVVVGKWKQGKYRVERLLGEGANGKVYLVQKDRDWYALKVGADAVDLQSEVNVLKSLAKQKGQGMEPFLFDVDDLYGPAGREYPFYVMRYVRGTTLASYLKEQGAEWFPLVGLNLLSKLGRLHRAGWAFGDLKVENVMVADYGHVELVDFGGVTAVGKSIRQFTEIYDRGYWNSGSRSADPKYDLFSYSVLCIQLHEPRRLHQLTKELLPQNRSTVELMAIAEASPALKPVTGWLRQALHGEFRDADEGAAAWRLLMHRKDTRRSSSMPGWLKGMVATSGVLLAASIFVWLLRNVWM</sequence>
<keyword evidence="10" id="KW-0812">Transmembrane</keyword>
<gene>
    <name evidence="12" type="ORF">DX130_25350</name>
</gene>
<dbReference type="OrthoDB" id="583109at2"/>